<gene>
    <name evidence="4" type="ORF">GCM10023185_18060</name>
</gene>
<dbReference type="EMBL" id="BAABGZ010000018">
    <property type="protein sequence ID" value="GAA4355329.1"/>
    <property type="molecule type" value="Genomic_DNA"/>
</dbReference>
<reference evidence="5" key="1">
    <citation type="journal article" date="2019" name="Int. J. Syst. Evol. Microbiol.">
        <title>The Global Catalogue of Microorganisms (GCM) 10K type strain sequencing project: providing services to taxonomists for standard genome sequencing and annotation.</title>
        <authorList>
            <consortium name="The Broad Institute Genomics Platform"/>
            <consortium name="The Broad Institute Genome Sequencing Center for Infectious Disease"/>
            <person name="Wu L."/>
            <person name="Ma J."/>
        </authorList>
    </citation>
    <scope>NUCLEOTIDE SEQUENCE [LARGE SCALE GENOMIC DNA]</scope>
    <source>
        <strain evidence="5">JCM 17923</strain>
    </source>
</reference>
<feature type="domain" description="NorR-like AAA+ ATPase lid" evidence="3">
    <location>
        <begin position="1"/>
        <end position="34"/>
    </location>
</feature>
<organism evidence="4 5">
    <name type="scientific">Hymenobacter saemangeumensis</name>
    <dbReference type="NCBI Taxonomy" id="1084522"/>
    <lineage>
        <taxon>Bacteria</taxon>
        <taxon>Pseudomonadati</taxon>
        <taxon>Bacteroidota</taxon>
        <taxon>Cytophagia</taxon>
        <taxon>Cytophagales</taxon>
        <taxon>Hymenobacteraceae</taxon>
        <taxon>Hymenobacter</taxon>
    </lineage>
</organism>
<keyword evidence="5" id="KW-1185">Reference proteome</keyword>
<accession>A0ABP8IBE4</accession>
<keyword evidence="2" id="KW-0067">ATP-binding</keyword>
<evidence type="ECO:0000313" key="4">
    <source>
        <dbReference type="EMBL" id="GAA4355329.1"/>
    </source>
</evidence>
<dbReference type="Pfam" id="PF25601">
    <property type="entry name" value="AAA_lid_14"/>
    <property type="match status" value="1"/>
</dbReference>
<evidence type="ECO:0000256" key="1">
    <source>
        <dbReference type="ARBA" id="ARBA00022741"/>
    </source>
</evidence>
<comment type="caution">
    <text evidence="4">The sequence shown here is derived from an EMBL/GenBank/DDBJ whole genome shotgun (WGS) entry which is preliminary data.</text>
</comment>
<protein>
    <recommendedName>
        <fullName evidence="3">NorR-like AAA+ ATPase lid domain-containing protein</fullName>
    </recommendedName>
</protein>
<keyword evidence="1" id="KW-0547">Nucleotide-binding</keyword>
<dbReference type="Gene3D" id="1.10.8.60">
    <property type="match status" value="1"/>
</dbReference>
<evidence type="ECO:0000259" key="3">
    <source>
        <dbReference type="Pfam" id="PF25601"/>
    </source>
</evidence>
<name>A0ABP8IBE4_9BACT</name>
<evidence type="ECO:0000313" key="5">
    <source>
        <dbReference type="Proteomes" id="UP001501153"/>
    </source>
</evidence>
<proteinExistence type="predicted"/>
<dbReference type="InterPro" id="IPR058031">
    <property type="entry name" value="AAA_lid_NorR"/>
</dbReference>
<dbReference type="RefSeq" id="WP_345235707.1">
    <property type="nucleotide sequence ID" value="NZ_BAABGZ010000018.1"/>
</dbReference>
<sequence length="42" mass="4872">MQYLQALDWCGNIRELRKVVERLEIMTDDTISIEDAKAFAGK</sequence>
<evidence type="ECO:0000256" key="2">
    <source>
        <dbReference type="ARBA" id="ARBA00022840"/>
    </source>
</evidence>
<dbReference type="Proteomes" id="UP001501153">
    <property type="component" value="Unassembled WGS sequence"/>
</dbReference>